<organism evidence="3 4">
    <name type="scientific">Polaribacter irgensii 23-P</name>
    <dbReference type="NCBI Taxonomy" id="313594"/>
    <lineage>
        <taxon>Bacteria</taxon>
        <taxon>Pseudomonadati</taxon>
        <taxon>Bacteroidota</taxon>
        <taxon>Flavobacteriia</taxon>
        <taxon>Flavobacteriales</taxon>
        <taxon>Flavobacteriaceae</taxon>
    </lineage>
</organism>
<keyword evidence="1" id="KW-0812">Transmembrane</keyword>
<dbReference type="HOGENOM" id="CLU_2956653_0_0_10"/>
<dbReference type="Pfam" id="PF22827">
    <property type="entry name" value="GldL_N"/>
    <property type="match status" value="1"/>
</dbReference>
<proteinExistence type="predicted"/>
<keyword evidence="1" id="KW-1133">Transmembrane helix</keyword>
<protein>
    <recommendedName>
        <fullName evidence="2">Gliding motility protein GldL-like N-terminal domain-containing protein</fullName>
    </recommendedName>
</protein>
<keyword evidence="4" id="KW-1185">Reference proteome</keyword>
<evidence type="ECO:0000313" key="3">
    <source>
        <dbReference type="EMBL" id="EAR11476.1"/>
    </source>
</evidence>
<name>A4C305_9FLAO</name>
<keyword evidence="1" id="KW-0472">Membrane</keyword>
<accession>A4C305</accession>
<dbReference type="Proteomes" id="UP000003053">
    <property type="component" value="Unassembled WGS sequence"/>
</dbReference>
<dbReference type="InterPro" id="IPR055087">
    <property type="entry name" value="GldL-like_N"/>
</dbReference>
<dbReference type="EMBL" id="AAOG01000006">
    <property type="protein sequence ID" value="EAR11476.1"/>
    <property type="molecule type" value="Genomic_DNA"/>
</dbReference>
<dbReference type="AlphaFoldDB" id="A4C305"/>
<feature type="transmembrane region" description="Helical" evidence="1">
    <location>
        <begin position="38"/>
        <end position="56"/>
    </location>
</feature>
<comment type="caution">
    <text evidence="3">The sequence shown here is derived from an EMBL/GenBank/DDBJ whole genome shotgun (WGS) entry which is preliminary data.</text>
</comment>
<evidence type="ECO:0000313" key="4">
    <source>
        <dbReference type="Proteomes" id="UP000003053"/>
    </source>
</evidence>
<dbReference type="RefSeq" id="WP_004569827.1">
    <property type="nucleotide sequence ID" value="NZ_CH724148.1"/>
</dbReference>
<feature type="domain" description="Gliding motility protein GldL-like N-terminal" evidence="2">
    <location>
        <begin position="16"/>
        <end position="44"/>
    </location>
</feature>
<evidence type="ECO:0000256" key="1">
    <source>
        <dbReference type="SAM" id="Phobius"/>
    </source>
</evidence>
<dbReference type="OrthoDB" id="1466660at2"/>
<gene>
    <name evidence="3" type="ORF">PI23P_06031</name>
</gene>
<reference evidence="3 4" key="1">
    <citation type="submission" date="2006-02" db="EMBL/GenBank/DDBJ databases">
        <authorList>
            <person name="Murray A."/>
            <person name="Staley J."/>
            <person name="Ferriera S."/>
            <person name="Johnson J."/>
            <person name="Kravitz S."/>
            <person name="Halpern A."/>
            <person name="Remington K."/>
            <person name="Beeson K."/>
            <person name="Tran B."/>
            <person name="Rogers Y.-H."/>
            <person name="Friedman R."/>
            <person name="Venter J.C."/>
        </authorList>
    </citation>
    <scope>NUCLEOTIDE SEQUENCE [LARGE SCALE GENOMIC DNA]</scope>
    <source>
        <strain evidence="3 4">23-P</strain>
    </source>
</reference>
<evidence type="ECO:0000259" key="2">
    <source>
        <dbReference type="Pfam" id="PF22827"/>
    </source>
</evidence>
<sequence length="59" mass="6847">MTKKRTKRITQRNQKIGAALILIGTVFKLQHWPYSKIILIFGIILGGISLLYEKFIMKD</sequence>